<dbReference type="InterPro" id="IPR036318">
    <property type="entry name" value="FAD-bd_PCMH-like_sf"/>
</dbReference>
<evidence type="ECO:0000256" key="1">
    <source>
        <dbReference type="ARBA" id="ARBA00001974"/>
    </source>
</evidence>
<keyword evidence="4" id="KW-0732">Signal</keyword>
<dbReference type="InterPro" id="IPR016167">
    <property type="entry name" value="FAD-bd_PCMH_sub1"/>
</dbReference>
<dbReference type="PROSITE" id="PS51387">
    <property type="entry name" value="FAD_PCMH"/>
    <property type="match status" value="1"/>
</dbReference>
<feature type="domain" description="FAD-binding PCMH-type" evidence="8">
    <location>
        <begin position="180"/>
        <end position="354"/>
    </location>
</feature>
<gene>
    <name evidence="9" type="ORF">PRUPE_4G098700</name>
</gene>
<dbReference type="SUPFAM" id="SSF56176">
    <property type="entry name" value="FAD-binding/transporter-associated domain-like"/>
    <property type="match status" value="1"/>
</dbReference>
<proteinExistence type="inferred from homology"/>
<dbReference type="InterPro" id="IPR006094">
    <property type="entry name" value="Oxid_FAD_bind_N"/>
</dbReference>
<dbReference type="InterPro" id="IPR016169">
    <property type="entry name" value="FAD-bd_PCMH_sub2"/>
</dbReference>
<dbReference type="Gene3D" id="3.30.43.10">
    <property type="entry name" value="Uridine Diphospho-n-acetylenolpyruvylglucosamine Reductase, domain 2"/>
    <property type="match status" value="1"/>
</dbReference>
<keyword evidence="3" id="KW-0285">Flavoprotein</keyword>
<comment type="similarity">
    <text evidence="2">Belongs to the oxygen-dependent FAD-linked oxidoreductase family.</text>
</comment>
<reference evidence="9 10" key="1">
    <citation type="journal article" date="2013" name="Nat. Genet.">
        <title>The high-quality draft genome of peach (Prunus persica) identifies unique patterns of genetic diversity, domestication and genome evolution.</title>
        <authorList>
            <consortium name="International Peach Genome Initiative"/>
            <person name="Verde I."/>
            <person name="Abbott A.G."/>
            <person name="Scalabrin S."/>
            <person name="Jung S."/>
            <person name="Shu S."/>
            <person name="Marroni F."/>
            <person name="Zhebentyayeva T."/>
            <person name="Dettori M.T."/>
            <person name="Grimwood J."/>
            <person name="Cattonaro F."/>
            <person name="Zuccolo A."/>
            <person name="Rossini L."/>
            <person name="Jenkins J."/>
            <person name="Vendramin E."/>
            <person name="Meisel L.A."/>
            <person name="Decroocq V."/>
            <person name="Sosinski B."/>
            <person name="Prochnik S."/>
            <person name="Mitros T."/>
            <person name="Policriti A."/>
            <person name="Cipriani G."/>
            <person name="Dondini L."/>
            <person name="Ficklin S."/>
            <person name="Goodstein D.M."/>
            <person name="Xuan P."/>
            <person name="Del Fabbro C."/>
            <person name="Aramini V."/>
            <person name="Copetti D."/>
            <person name="Gonzalez S."/>
            <person name="Horner D.S."/>
            <person name="Falchi R."/>
            <person name="Lucas S."/>
            <person name="Mica E."/>
            <person name="Maldonado J."/>
            <person name="Lazzari B."/>
            <person name="Bielenberg D."/>
            <person name="Pirona R."/>
            <person name="Miculan M."/>
            <person name="Barakat A."/>
            <person name="Testolin R."/>
            <person name="Stella A."/>
            <person name="Tartarini S."/>
            <person name="Tonutti P."/>
            <person name="Arus P."/>
            <person name="Orellana A."/>
            <person name="Wells C."/>
            <person name="Main D."/>
            <person name="Vizzotto G."/>
            <person name="Silva H."/>
            <person name="Salamini F."/>
            <person name="Schmutz J."/>
            <person name="Morgante M."/>
            <person name="Rokhsar D.S."/>
        </authorList>
    </citation>
    <scope>NUCLEOTIDE SEQUENCE [LARGE SCALE GENOMIC DNA]</scope>
    <source>
        <strain evidence="10">cv. Nemared</strain>
    </source>
</reference>
<evidence type="ECO:0000313" key="9">
    <source>
        <dbReference type="EMBL" id="ONI11281.1"/>
    </source>
</evidence>
<evidence type="ECO:0000256" key="5">
    <source>
        <dbReference type="ARBA" id="ARBA00022827"/>
    </source>
</evidence>
<dbReference type="Pfam" id="PF01565">
    <property type="entry name" value="FAD_binding_4"/>
    <property type="match status" value="1"/>
</dbReference>
<evidence type="ECO:0000313" key="10">
    <source>
        <dbReference type="Proteomes" id="UP000006882"/>
    </source>
</evidence>
<evidence type="ECO:0000256" key="2">
    <source>
        <dbReference type="ARBA" id="ARBA00005466"/>
    </source>
</evidence>
<sequence length="634" mass="71846">MKEPLPKYVIEALWKKMIEIENIWMDMNPYGGRMSEIPESATPYPHRAGNLFFALYYSSWYDEGTETTDKYVRLTRELYDMMTPYVSKSPREAFQNYRDLDIGANQDNHTSFEVATIYGRKYFKVSWTTSKTVAIDGFLQCLTIHSHAHPIQEAIYTPHNASFQSVLLLHINNRRYSTPTTPKPLAIITAKHESHVQATVLCAKQHGLQLKIRSGGHDFEGLSYTSDIPFVILDMFNINSIDVNLADNTAWVHSGATLGEVYYAIGTKTNVYGFPAGLCPTVGAGGHISGGGYGVMMRKYGLSVDNVVDAKIVTVKGQILDRKSMGEDLFWAIRGGGGASFGVILSWKLKLVPVPSKVTVFNVTKTIEEGATDLVYKWQTVAPELPEDLFLRAMPQVKNIDTKGKKTVAVSFIGQFLGQSDEVVALLTERFPELGLQRTDCHEVRWVEATVFWAENPIGTPIDVLLDKPIEPATFYKGKADYMKEPLPKYVIEALWKKMIEIENIWVDMNPYGGRMSEIPESATPYPHRAGNLFFALYYSSWYDEGTETTDKYVRLTRELYDMMTPYVSKSPRQAFQNYRDLDIGANQDNQTRLRVATVYGSKYFKGNFARLVRVKTAVDPHNFFRHKQSIPPF</sequence>
<keyword evidence="6" id="KW-1015">Disulfide bond</keyword>
<evidence type="ECO:0000259" key="8">
    <source>
        <dbReference type="PROSITE" id="PS51387"/>
    </source>
</evidence>
<dbReference type="InterPro" id="IPR012951">
    <property type="entry name" value="BBE"/>
</dbReference>
<evidence type="ECO:0000256" key="6">
    <source>
        <dbReference type="ARBA" id="ARBA00023157"/>
    </source>
</evidence>
<dbReference type="Gene3D" id="3.30.465.10">
    <property type="match status" value="1"/>
</dbReference>
<dbReference type="GO" id="GO:0016491">
    <property type="term" value="F:oxidoreductase activity"/>
    <property type="evidence" value="ECO:0007669"/>
    <property type="project" value="InterPro"/>
</dbReference>
<dbReference type="Gene3D" id="3.40.462.20">
    <property type="match status" value="2"/>
</dbReference>
<keyword evidence="7" id="KW-0325">Glycoprotein</keyword>
<accession>A0A251PI85</accession>
<dbReference type="InterPro" id="IPR016166">
    <property type="entry name" value="FAD-bd_PCMH"/>
</dbReference>
<comment type="cofactor">
    <cofactor evidence="1">
        <name>FAD</name>
        <dbReference type="ChEBI" id="CHEBI:57692"/>
    </cofactor>
</comment>
<dbReference type="PANTHER" id="PTHR32448">
    <property type="entry name" value="OS08G0158400 PROTEIN"/>
    <property type="match status" value="1"/>
</dbReference>
<dbReference type="GO" id="GO:0071949">
    <property type="term" value="F:FAD binding"/>
    <property type="evidence" value="ECO:0007669"/>
    <property type="project" value="InterPro"/>
</dbReference>
<dbReference type="EMBL" id="CM007654">
    <property type="protein sequence ID" value="ONI11281.1"/>
    <property type="molecule type" value="Genomic_DNA"/>
</dbReference>
<dbReference type="Pfam" id="PF08031">
    <property type="entry name" value="BBE"/>
    <property type="match status" value="1"/>
</dbReference>
<evidence type="ECO:0000256" key="4">
    <source>
        <dbReference type="ARBA" id="ARBA00022729"/>
    </source>
</evidence>
<dbReference type="STRING" id="3760.A0A251PI85"/>
<dbReference type="Gramene" id="ONI11281">
    <property type="protein sequence ID" value="ONI11281"/>
    <property type="gene ID" value="PRUPE_4G098700"/>
</dbReference>
<keyword evidence="10" id="KW-1185">Reference proteome</keyword>
<dbReference type="GO" id="GO:1901696">
    <property type="term" value="P:cannabinoid biosynthetic process"/>
    <property type="evidence" value="ECO:0007669"/>
    <property type="project" value="UniProtKB-ARBA"/>
</dbReference>
<dbReference type="eggNOG" id="ENOG502RKCK">
    <property type="taxonomic scope" value="Eukaryota"/>
</dbReference>
<keyword evidence="5" id="KW-0274">FAD</keyword>
<evidence type="ECO:0000256" key="7">
    <source>
        <dbReference type="ARBA" id="ARBA00023180"/>
    </source>
</evidence>
<evidence type="ECO:0000256" key="3">
    <source>
        <dbReference type="ARBA" id="ARBA00022630"/>
    </source>
</evidence>
<dbReference type="FunFam" id="3.30.43.10:FF:000004">
    <property type="entry name" value="Berberine bridge enzyme-like 15"/>
    <property type="match status" value="1"/>
</dbReference>
<name>A0A251PI85_PRUPE</name>
<organism evidence="9 10">
    <name type="scientific">Prunus persica</name>
    <name type="common">Peach</name>
    <name type="synonym">Amygdalus persica</name>
    <dbReference type="NCBI Taxonomy" id="3760"/>
    <lineage>
        <taxon>Eukaryota</taxon>
        <taxon>Viridiplantae</taxon>
        <taxon>Streptophyta</taxon>
        <taxon>Embryophyta</taxon>
        <taxon>Tracheophyta</taxon>
        <taxon>Spermatophyta</taxon>
        <taxon>Magnoliopsida</taxon>
        <taxon>eudicotyledons</taxon>
        <taxon>Gunneridae</taxon>
        <taxon>Pentapetalae</taxon>
        <taxon>rosids</taxon>
        <taxon>fabids</taxon>
        <taxon>Rosales</taxon>
        <taxon>Rosaceae</taxon>
        <taxon>Amygdaloideae</taxon>
        <taxon>Amygdaleae</taxon>
        <taxon>Prunus</taxon>
    </lineage>
</organism>
<dbReference type="AlphaFoldDB" id="A0A251PI85"/>
<protein>
    <recommendedName>
        <fullName evidence="8">FAD-binding PCMH-type domain-containing protein</fullName>
    </recommendedName>
</protein>
<dbReference type="Proteomes" id="UP000006882">
    <property type="component" value="Chromosome G4"/>
</dbReference>